<reference evidence="1" key="1">
    <citation type="submission" date="2023-01" db="EMBL/GenBank/DDBJ databases">
        <authorList>
            <person name="Van Ghelder C."/>
            <person name="Rancurel C."/>
        </authorList>
    </citation>
    <scope>NUCLEOTIDE SEQUENCE</scope>
    <source>
        <strain evidence="1">CNCM I-4278</strain>
    </source>
</reference>
<protein>
    <submittedName>
        <fullName evidence="1">Uncharacterized protein</fullName>
    </submittedName>
</protein>
<comment type="caution">
    <text evidence="1">The sequence shown here is derived from an EMBL/GenBank/DDBJ whole genome shotgun (WGS) entry which is preliminary data.</text>
</comment>
<keyword evidence="2" id="KW-1185">Reference proteome</keyword>
<proteinExistence type="predicted"/>
<gene>
    <name evidence="1" type="ORF">PDIGIT_LOCUS3910</name>
</gene>
<dbReference type="Proteomes" id="UP001152607">
    <property type="component" value="Unassembled WGS sequence"/>
</dbReference>
<accession>A0A9W4U8A9</accession>
<sequence length="60" mass="6812">MNCGVMAWRRWDTVLDFLVAILYFPQSPGVVILSSRSLLSCNRRDDSYCVQKSVCAVEPD</sequence>
<evidence type="ECO:0000313" key="2">
    <source>
        <dbReference type="Proteomes" id="UP001152607"/>
    </source>
</evidence>
<evidence type="ECO:0000313" key="1">
    <source>
        <dbReference type="EMBL" id="CAI6327649.1"/>
    </source>
</evidence>
<organism evidence="1 2">
    <name type="scientific">Periconia digitata</name>
    <dbReference type="NCBI Taxonomy" id="1303443"/>
    <lineage>
        <taxon>Eukaryota</taxon>
        <taxon>Fungi</taxon>
        <taxon>Dikarya</taxon>
        <taxon>Ascomycota</taxon>
        <taxon>Pezizomycotina</taxon>
        <taxon>Dothideomycetes</taxon>
        <taxon>Pleosporomycetidae</taxon>
        <taxon>Pleosporales</taxon>
        <taxon>Massarineae</taxon>
        <taxon>Periconiaceae</taxon>
        <taxon>Periconia</taxon>
    </lineage>
</organism>
<dbReference type="AlphaFoldDB" id="A0A9W4U8A9"/>
<name>A0A9W4U8A9_9PLEO</name>
<dbReference type="EMBL" id="CAOQHR010000002">
    <property type="protein sequence ID" value="CAI6327649.1"/>
    <property type="molecule type" value="Genomic_DNA"/>
</dbReference>